<comment type="caution">
    <text evidence="3">The sequence shown here is derived from an EMBL/GenBank/DDBJ whole genome shotgun (WGS) entry which is preliminary data.</text>
</comment>
<dbReference type="AlphaFoldDB" id="A0A1S2LCK2"/>
<keyword evidence="4" id="KW-1185">Reference proteome</keyword>
<name>A0A1S2LCK2_9BACI</name>
<dbReference type="GO" id="GO:0016020">
    <property type="term" value="C:membrane"/>
    <property type="evidence" value="ECO:0007669"/>
    <property type="project" value="InterPro"/>
</dbReference>
<evidence type="ECO:0000256" key="1">
    <source>
        <dbReference type="ARBA" id="ARBA00007734"/>
    </source>
</evidence>
<dbReference type="Proteomes" id="UP000180098">
    <property type="component" value="Unassembled WGS sequence"/>
</dbReference>
<protein>
    <recommendedName>
        <fullName evidence="2">Transglycosylase SLT domain-containing protein</fullName>
    </recommendedName>
</protein>
<comment type="similarity">
    <text evidence="1">Belongs to the transglycosylase Slt family.</text>
</comment>
<dbReference type="EMBL" id="MLQQ01000040">
    <property type="protein sequence ID" value="OIJ10121.1"/>
    <property type="molecule type" value="Genomic_DNA"/>
</dbReference>
<gene>
    <name evidence="3" type="ORF">BKP35_13475</name>
</gene>
<dbReference type="RefSeq" id="WP_071313885.1">
    <property type="nucleotide sequence ID" value="NZ_MLQQ01000040.1"/>
</dbReference>
<accession>A0A1S2LCK2</accession>
<dbReference type="OrthoDB" id="9815002at2"/>
<dbReference type="Pfam" id="PF01464">
    <property type="entry name" value="SLT"/>
    <property type="match status" value="1"/>
</dbReference>
<proteinExistence type="inferred from homology"/>
<reference evidence="3 4" key="1">
    <citation type="submission" date="2016-10" db="EMBL/GenBank/DDBJ databases">
        <title>Draft genome sequences of four alkaliphilic bacteria belonging to the Anaerobacillus genus.</title>
        <authorList>
            <person name="Bassil N.M."/>
            <person name="Lloyd J.R."/>
        </authorList>
    </citation>
    <scope>NUCLEOTIDE SEQUENCE [LARGE SCALE GENOMIC DNA]</scope>
    <source>
        <strain evidence="3 4">DSM 15340</strain>
    </source>
</reference>
<dbReference type="GO" id="GO:0008933">
    <property type="term" value="F:peptidoglycan lytic transglycosylase activity"/>
    <property type="evidence" value="ECO:0007669"/>
    <property type="project" value="InterPro"/>
</dbReference>
<evidence type="ECO:0000259" key="2">
    <source>
        <dbReference type="Pfam" id="PF01464"/>
    </source>
</evidence>
<dbReference type="InterPro" id="IPR023346">
    <property type="entry name" value="Lysozyme-like_dom_sf"/>
</dbReference>
<dbReference type="GO" id="GO:0000270">
    <property type="term" value="P:peptidoglycan metabolic process"/>
    <property type="evidence" value="ECO:0007669"/>
    <property type="project" value="InterPro"/>
</dbReference>
<dbReference type="InterPro" id="IPR000189">
    <property type="entry name" value="Transglyc_AS"/>
</dbReference>
<dbReference type="InterPro" id="IPR008258">
    <property type="entry name" value="Transglycosylase_SLT_dom_1"/>
</dbReference>
<evidence type="ECO:0000313" key="3">
    <source>
        <dbReference type="EMBL" id="OIJ10121.1"/>
    </source>
</evidence>
<dbReference type="PANTHER" id="PTHR37423">
    <property type="entry name" value="SOLUBLE LYTIC MUREIN TRANSGLYCOSYLASE-RELATED"/>
    <property type="match status" value="1"/>
</dbReference>
<sequence>MKISSQVNHMFELHAIRNLQQSSSHRSSSSFETLFSSILEEKLEKNLTKTFPNIQNRKLETVPMQLSHIIPETVQPFSPLNISSGSKEKTYESYIEAAAKKYNVDPKLIYSVIKHESNFNPKAQSHAGAVGLMQLMPATARGLNVTNIFDPIENINGGTKYLRQMLDRYDGDVTLALAAYNAGPGNVDKYGGIPPFRETQNYVPKVLNTFYSI</sequence>
<evidence type="ECO:0000313" key="4">
    <source>
        <dbReference type="Proteomes" id="UP000180098"/>
    </source>
</evidence>
<feature type="domain" description="Transglycosylase SLT" evidence="2">
    <location>
        <begin position="94"/>
        <end position="202"/>
    </location>
</feature>
<dbReference type="PROSITE" id="PS00922">
    <property type="entry name" value="TRANSGLYCOSYLASE"/>
    <property type="match status" value="1"/>
</dbReference>
<dbReference type="SUPFAM" id="SSF53955">
    <property type="entry name" value="Lysozyme-like"/>
    <property type="match status" value="1"/>
</dbReference>
<dbReference type="CDD" id="cd00254">
    <property type="entry name" value="LT-like"/>
    <property type="match status" value="1"/>
</dbReference>
<dbReference type="Gene3D" id="1.10.530.10">
    <property type="match status" value="1"/>
</dbReference>
<organism evidence="3 4">
    <name type="scientific">Anaerobacillus arseniciselenatis</name>
    <dbReference type="NCBI Taxonomy" id="85682"/>
    <lineage>
        <taxon>Bacteria</taxon>
        <taxon>Bacillati</taxon>
        <taxon>Bacillota</taxon>
        <taxon>Bacilli</taxon>
        <taxon>Bacillales</taxon>
        <taxon>Bacillaceae</taxon>
        <taxon>Anaerobacillus</taxon>
    </lineage>
</organism>
<dbReference type="PANTHER" id="PTHR37423:SF2">
    <property type="entry name" value="MEMBRANE-BOUND LYTIC MUREIN TRANSGLYCOSYLASE C"/>
    <property type="match status" value="1"/>
</dbReference>